<gene>
    <name evidence="1" type="ORF">RO3G_08140</name>
</gene>
<dbReference type="Proteomes" id="UP000009138">
    <property type="component" value="Unassembled WGS sequence"/>
</dbReference>
<accession>I1C4Q5</accession>
<dbReference type="EMBL" id="CH476737">
    <property type="protein sequence ID" value="EIE83435.1"/>
    <property type="molecule type" value="Genomic_DNA"/>
</dbReference>
<name>I1C4Q5_RHIO9</name>
<dbReference type="AlphaFoldDB" id="I1C4Q5"/>
<keyword evidence="2" id="KW-1185">Reference proteome</keyword>
<protein>
    <submittedName>
        <fullName evidence="1">Uncharacterized protein</fullName>
    </submittedName>
</protein>
<dbReference type="GeneID" id="93615111"/>
<dbReference type="InParanoid" id="I1C4Q5"/>
<sequence>MDYGDKKLIFLRLDFCAKIVITEPSPFMGAFEISVIASR</sequence>
<reference evidence="1 2" key="1">
    <citation type="journal article" date="2009" name="PLoS Genet.">
        <title>Genomic analysis of the basal lineage fungus Rhizopus oryzae reveals a whole-genome duplication.</title>
        <authorList>
            <person name="Ma L.-J."/>
            <person name="Ibrahim A.S."/>
            <person name="Skory C."/>
            <person name="Grabherr M.G."/>
            <person name="Burger G."/>
            <person name="Butler M."/>
            <person name="Elias M."/>
            <person name="Idnurm A."/>
            <person name="Lang B.F."/>
            <person name="Sone T."/>
            <person name="Abe A."/>
            <person name="Calvo S.E."/>
            <person name="Corrochano L.M."/>
            <person name="Engels R."/>
            <person name="Fu J."/>
            <person name="Hansberg W."/>
            <person name="Kim J.-M."/>
            <person name="Kodira C.D."/>
            <person name="Koehrsen M.J."/>
            <person name="Liu B."/>
            <person name="Miranda-Saavedra D."/>
            <person name="O'Leary S."/>
            <person name="Ortiz-Castellanos L."/>
            <person name="Poulter R."/>
            <person name="Rodriguez-Romero J."/>
            <person name="Ruiz-Herrera J."/>
            <person name="Shen Y.-Q."/>
            <person name="Zeng Q."/>
            <person name="Galagan J."/>
            <person name="Birren B.W."/>
            <person name="Cuomo C.A."/>
            <person name="Wickes B.L."/>
        </authorList>
    </citation>
    <scope>NUCLEOTIDE SEQUENCE [LARGE SCALE GENOMIC DNA]</scope>
    <source>
        <strain evidence="2">RA 99-880 / ATCC MYA-4621 / FGSC 9543 / NRRL 43880</strain>
    </source>
</reference>
<evidence type="ECO:0000313" key="2">
    <source>
        <dbReference type="Proteomes" id="UP000009138"/>
    </source>
</evidence>
<evidence type="ECO:0000313" key="1">
    <source>
        <dbReference type="EMBL" id="EIE83435.1"/>
    </source>
</evidence>
<dbReference type="RefSeq" id="XP_067518831.1">
    <property type="nucleotide sequence ID" value="XM_067662730.1"/>
</dbReference>
<organism evidence="1 2">
    <name type="scientific">Rhizopus delemar (strain RA 99-880 / ATCC MYA-4621 / FGSC 9543 / NRRL 43880)</name>
    <name type="common">Mucormycosis agent</name>
    <name type="synonym">Rhizopus arrhizus var. delemar</name>
    <dbReference type="NCBI Taxonomy" id="246409"/>
    <lineage>
        <taxon>Eukaryota</taxon>
        <taxon>Fungi</taxon>
        <taxon>Fungi incertae sedis</taxon>
        <taxon>Mucoromycota</taxon>
        <taxon>Mucoromycotina</taxon>
        <taxon>Mucoromycetes</taxon>
        <taxon>Mucorales</taxon>
        <taxon>Mucorineae</taxon>
        <taxon>Rhizopodaceae</taxon>
        <taxon>Rhizopus</taxon>
    </lineage>
</organism>
<dbReference type="VEuPathDB" id="FungiDB:RO3G_08140"/>
<proteinExistence type="predicted"/>